<sequence>MRNTLDNRIYIPCLAVADLISAVLCSVFAIYALVFPISYTNIVVCKISWYTMTWSTFVAASILMMIATQRYIKICRPLTKSFFTGKEIITVGLFYVCAFIIDSPILFMAGITTTRFENTTEEFCDRVGEHYRIGSKHNFAIAYTVFEASSFPIIAFGIIFFYYKVSSTLYERMNGKAKKTNTLPNGAEETSAIGTDVNINEAEVVDKKIKFKNKKLMTYKSKGHSSNRHNDSGVGISDDFEGKPTCSHVQLFEPDHAHSDNTHHMYSDKVVKTDIPFISTQKNIKVVKTDIPLSSTQKNIKANDKSNVDLSFTAENTIQQTRVTCEKTTKIVRTNQKAASIRLFFKQHRYTVIFITITITFFITYLPRVVLMLLETIYTDFWIKFQGKPSLQVMIFLNRLHIINCIINPLLYGIFDEKFKHHFIKLLN</sequence>
<evidence type="ECO:0000256" key="2">
    <source>
        <dbReference type="ARBA" id="ARBA00022692"/>
    </source>
</evidence>
<feature type="transmembrane region" description="Helical" evidence="8">
    <location>
        <begin position="350"/>
        <end position="374"/>
    </location>
</feature>
<accession>A0A8S3SI12</accession>
<evidence type="ECO:0000256" key="5">
    <source>
        <dbReference type="ARBA" id="ARBA00023136"/>
    </source>
</evidence>
<dbReference type="InterPro" id="IPR017452">
    <property type="entry name" value="GPCR_Rhodpsn_7TM"/>
</dbReference>
<protein>
    <recommendedName>
        <fullName evidence="9">G-protein coupled receptors family 1 profile domain-containing protein</fullName>
    </recommendedName>
</protein>
<evidence type="ECO:0000259" key="9">
    <source>
        <dbReference type="PROSITE" id="PS50262"/>
    </source>
</evidence>
<dbReference type="EMBL" id="CAJPWZ010001646">
    <property type="protein sequence ID" value="CAG2219933.1"/>
    <property type="molecule type" value="Genomic_DNA"/>
</dbReference>
<keyword evidence="6" id="KW-0675">Receptor</keyword>
<keyword evidence="2 8" id="KW-0812">Transmembrane</keyword>
<name>A0A8S3SI12_MYTED</name>
<comment type="caution">
    <text evidence="10">The sequence shown here is derived from an EMBL/GenBank/DDBJ whole genome shotgun (WGS) entry which is preliminary data.</text>
</comment>
<feature type="transmembrane region" description="Helical" evidence="8">
    <location>
        <begin position="88"/>
        <end position="111"/>
    </location>
</feature>
<gene>
    <name evidence="10" type="ORF">MEDL_33405</name>
</gene>
<keyword evidence="5 8" id="KW-0472">Membrane</keyword>
<comment type="subcellular location">
    <subcellularLocation>
        <location evidence="1">Membrane</location>
        <topology evidence="1">Multi-pass membrane protein</topology>
    </subcellularLocation>
</comment>
<organism evidence="10 11">
    <name type="scientific">Mytilus edulis</name>
    <name type="common">Blue mussel</name>
    <dbReference type="NCBI Taxonomy" id="6550"/>
    <lineage>
        <taxon>Eukaryota</taxon>
        <taxon>Metazoa</taxon>
        <taxon>Spiralia</taxon>
        <taxon>Lophotrochozoa</taxon>
        <taxon>Mollusca</taxon>
        <taxon>Bivalvia</taxon>
        <taxon>Autobranchia</taxon>
        <taxon>Pteriomorphia</taxon>
        <taxon>Mytilida</taxon>
        <taxon>Mytiloidea</taxon>
        <taxon>Mytilidae</taxon>
        <taxon>Mytilinae</taxon>
        <taxon>Mytilus</taxon>
    </lineage>
</organism>
<feature type="transmembrane region" description="Helical" evidence="8">
    <location>
        <begin position="9"/>
        <end position="35"/>
    </location>
</feature>
<dbReference type="Pfam" id="PF00001">
    <property type="entry name" value="7tm_1"/>
    <property type="match status" value="1"/>
</dbReference>
<keyword evidence="11" id="KW-1185">Reference proteome</keyword>
<evidence type="ECO:0000256" key="1">
    <source>
        <dbReference type="ARBA" id="ARBA00004141"/>
    </source>
</evidence>
<evidence type="ECO:0000313" key="10">
    <source>
        <dbReference type="EMBL" id="CAG2219933.1"/>
    </source>
</evidence>
<dbReference type="Proteomes" id="UP000683360">
    <property type="component" value="Unassembled WGS sequence"/>
</dbReference>
<dbReference type="InterPro" id="IPR000276">
    <property type="entry name" value="GPCR_Rhodpsn"/>
</dbReference>
<evidence type="ECO:0000313" key="11">
    <source>
        <dbReference type="Proteomes" id="UP000683360"/>
    </source>
</evidence>
<dbReference type="PROSITE" id="PS50262">
    <property type="entry name" value="G_PROTEIN_RECEP_F1_2"/>
    <property type="match status" value="1"/>
</dbReference>
<dbReference type="PANTHER" id="PTHR45695">
    <property type="entry name" value="LEUCOKININ RECEPTOR-RELATED"/>
    <property type="match status" value="1"/>
</dbReference>
<dbReference type="OrthoDB" id="6112956at2759"/>
<feature type="transmembrane region" description="Helical" evidence="8">
    <location>
        <begin position="140"/>
        <end position="163"/>
    </location>
</feature>
<dbReference type="GO" id="GO:0005886">
    <property type="term" value="C:plasma membrane"/>
    <property type="evidence" value="ECO:0007669"/>
    <property type="project" value="TreeGrafter"/>
</dbReference>
<keyword evidence="7" id="KW-0807">Transducer</keyword>
<dbReference type="Gene3D" id="1.20.1070.10">
    <property type="entry name" value="Rhodopsin 7-helix transmembrane proteins"/>
    <property type="match status" value="2"/>
</dbReference>
<evidence type="ECO:0000256" key="6">
    <source>
        <dbReference type="ARBA" id="ARBA00023170"/>
    </source>
</evidence>
<dbReference type="CDD" id="cd00637">
    <property type="entry name" value="7tm_classA_rhodopsin-like"/>
    <property type="match status" value="1"/>
</dbReference>
<keyword evidence="3 8" id="KW-1133">Transmembrane helix</keyword>
<feature type="transmembrane region" description="Helical" evidence="8">
    <location>
        <begin position="394"/>
        <end position="415"/>
    </location>
</feature>
<evidence type="ECO:0000256" key="7">
    <source>
        <dbReference type="ARBA" id="ARBA00023224"/>
    </source>
</evidence>
<dbReference type="PANTHER" id="PTHR45695:SF9">
    <property type="entry name" value="LEUCOKININ RECEPTOR"/>
    <property type="match status" value="1"/>
</dbReference>
<evidence type="ECO:0000256" key="4">
    <source>
        <dbReference type="ARBA" id="ARBA00023040"/>
    </source>
</evidence>
<dbReference type="PRINTS" id="PR00237">
    <property type="entry name" value="GPCRRHODOPSN"/>
</dbReference>
<feature type="domain" description="G-protein coupled receptors family 1 profile" evidence="9">
    <location>
        <begin position="1"/>
        <end position="412"/>
    </location>
</feature>
<dbReference type="GO" id="GO:0004930">
    <property type="term" value="F:G protein-coupled receptor activity"/>
    <property type="evidence" value="ECO:0007669"/>
    <property type="project" value="UniProtKB-KW"/>
</dbReference>
<reference evidence="10" key="1">
    <citation type="submission" date="2021-03" db="EMBL/GenBank/DDBJ databases">
        <authorList>
            <person name="Bekaert M."/>
        </authorList>
    </citation>
    <scope>NUCLEOTIDE SEQUENCE</scope>
</reference>
<feature type="transmembrane region" description="Helical" evidence="8">
    <location>
        <begin position="47"/>
        <end position="67"/>
    </location>
</feature>
<evidence type="ECO:0000256" key="3">
    <source>
        <dbReference type="ARBA" id="ARBA00022989"/>
    </source>
</evidence>
<proteinExistence type="predicted"/>
<dbReference type="AlphaFoldDB" id="A0A8S3SI12"/>
<dbReference type="SUPFAM" id="SSF81321">
    <property type="entry name" value="Family A G protein-coupled receptor-like"/>
    <property type="match status" value="1"/>
</dbReference>
<keyword evidence="4" id="KW-0297">G-protein coupled receptor</keyword>
<evidence type="ECO:0000256" key="8">
    <source>
        <dbReference type="SAM" id="Phobius"/>
    </source>
</evidence>